<protein>
    <recommendedName>
        <fullName evidence="5">PspA/IM30 family protein</fullName>
    </recommendedName>
</protein>
<keyword evidence="1" id="KW-0175">Coiled coil</keyword>
<reference evidence="4" key="1">
    <citation type="journal article" date="2019" name="Int. J. Syst. Evol. Microbiol.">
        <title>The Global Catalogue of Microorganisms (GCM) 10K type strain sequencing project: providing services to taxonomists for standard genome sequencing and annotation.</title>
        <authorList>
            <consortium name="The Broad Institute Genomics Platform"/>
            <consortium name="The Broad Institute Genome Sequencing Center for Infectious Disease"/>
            <person name="Wu L."/>
            <person name="Ma J."/>
        </authorList>
    </citation>
    <scope>NUCLEOTIDE SEQUENCE [LARGE SCALE GENOMIC DNA]</scope>
    <source>
        <strain evidence="4">CCUG 62953</strain>
    </source>
</reference>
<dbReference type="RefSeq" id="WP_386805857.1">
    <property type="nucleotide sequence ID" value="NZ_JBHTMU010000043.1"/>
</dbReference>
<feature type="region of interest" description="Disordered" evidence="2">
    <location>
        <begin position="122"/>
        <end position="147"/>
    </location>
</feature>
<evidence type="ECO:0008006" key="5">
    <source>
        <dbReference type="Google" id="ProtNLM"/>
    </source>
</evidence>
<accession>A0ABW3ZMV8</accession>
<dbReference type="Proteomes" id="UP001597135">
    <property type="component" value="Unassembled WGS sequence"/>
</dbReference>
<sequence>MSRDGQRHVDELRRLQDRKKELEDALGRLARDEADAEEVMELAKEVELLEQQVATARAAAQSLENDMTKTHDVRKAAAANRLLAEANLDALAKSIQRPGESFHKAYDRALDTDMGRALMRTRDDAQELERGGVTSMELDEARKNLVR</sequence>
<evidence type="ECO:0000256" key="1">
    <source>
        <dbReference type="SAM" id="Coils"/>
    </source>
</evidence>
<organism evidence="3 4">
    <name type="scientific">Litorisediminicola beolgyonensis</name>
    <dbReference type="NCBI Taxonomy" id="1173614"/>
    <lineage>
        <taxon>Bacteria</taxon>
        <taxon>Pseudomonadati</taxon>
        <taxon>Pseudomonadota</taxon>
        <taxon>Alphaproteobacteria</taxon>
        <taxon>Rhodobacterales</taxon>
        <taxon>Paracoccaceae</taxon>
        <taxon>Litorisediminicola</taxon>
    </lineage>
</organism>
<name>A0ABW3ZMV8_9RHOB</name>
<evidence type="ECO:0000256" key="2">
    <source>
        <dbReference type="SAM" id="MobiDB-lite"/>
    </source>
</evidence>
<gene>
    <name evidence="3" type="ORF">ACFQ4E_17720</name>
</gene>
<dbReference type="EMBL" id="JBHTMU010000043">
    <property type="protein sequence ID" value="MFD1344273.1"/>
    <property type="molecule type" value="Genomic_DNA"/>
</dbReference>
<keyword evidence="4" id="KW-1185">Reference proteome</keyword>
<proteinExistence type="predicted"/>
<comment type="caution">
    <text evidence="3">The sequence shown here is derived from an EMBL/GenBank/DDBJ whole genome shotgun (WGS) entry which is preliminary data.</text>
</comment>
<evidence type="ECO:0000313" key="3">
    <source>
        <dbReference type="EMBL" id="MFD1344273.1"/>
    </source>
</evidence>
<evidence type="ECO:0000313" key="4">
    <source>
        <dbReference type="Proteomes" id="UP001597135"/>
    </source>
</evidence>
<feature type="coiled-coil region" evidence="1">
    <location>
        <begin position="5"/>
        <end position="66"/>
    </location>
</feature>